<dbReference type="RefSeq" id="WP_135446260.1">
    <property type="nucleotide sequence ID" value="NZ_SRLE01000014.1"/>
</dbReference>
<dbReference type="OrthoDB" id="7051185at2"/>
<gene>
    <name evidence="16" type="ORF">E4634_19040</name>
</gene>
<evidence type="ECO:0000256" key="4">
    <source>
        <dbReference type="ARBA" id="ARBA00022496"/>
    </source>
</evidence>
<feature type="signal peptide" evidence="13">
    <location>
        <begin position="1"/>
        <end position="27"/>
    </location>
</feature>
<proteinExistence type="inferred from homology"/>
<keyword evidence="13" id="KW-0732">Signal</keyword>
<evidence type="ECO:0000256" key="3">
    <source>
        <dbReference type="ARBA" id="ARBA00022452"/>
    </source>
</evidence>
<feature type="domain" description="TonB-dependent receptor plug" evidence="15">
    <location>
        <begin position="43"/>
        <end position="151"/>
    </location>
</feature>
<dbReference type="InterPro" id="IPR039426">
    <property type="entry name" value="TonB-dep_rcpt-like"/>
</dbReference>
<keyword evidence="4" id="KW-0410">Iron transport</keyword>
<keyword evidence="2 11" id="KW-0813">Transport</keyword>
<evidence type="ECO:0000256" key="5">
    <source>
        <dbReference type="ARBA" id="ARBA00022692"/>
    </source>
</evidence>
<evidence type="ECO:0000256" key="6">
    <source>
        <dbReference type="ARBA" id="ARBA00023004"/>
    </source>
</evidence>
<keyword evidence="5 11" id="KW-0812">Transmembrane</keyword>
<accession>A0A4Z0LW48</accession>
<evidence type="ECO:0000256" key="2">
    <source>
        <dbReference type="ARBA" id="ARBA00022448"/>
    </source>
</evidence>
<dbReference type="PANTHER" id="PTHR32552:SF81">
    <property type="entry name" value="TONB-DEPENDENT OUTER MEMBRANE RECEPTOR"/>
    <property type="match status" value="1"/>
</dbReference>
<dbReference type="InterPro" id="IPR037066">
    <property type="entry name" value="Plug_dom_sf"/>
</dbReference>
<dbReference type="Pfam" id="PF07715">
    <property type="entry name" value="Plug"/>
    <property type="match status" value="1"/>
</dbReference>
<dbReference type="PANTHER" id="PTHR32552">
    <property type="entry name" value="FERRICHROME IRON RECEPTOR-RELATED"/>
    <property type="match status" value="1"/>
</dbReference>
<keyword evidence="6" id="KW-0408">Iron</keyword>
<dbReference type="InterPro" id="IPR000531">
    <property type="entry name" value="Beta-barrel_TonB"/>
</dbReference>
<evidence type="ECO:0000256" key="8">
    <source>
        <dbReference type="ARBA" id="ARBA00023077"/>
    </source>
</evidence>
<evidence type="ECO:0000313" key="17">
    <source>
        <dbReference type="Proteomes" id="UP000298050"/>
    </source>
</evidence>
<dbReference type="InterPro" id="IPR012910">
    <property type="entry name" value="Plug_dom"/>
</dbReference>
<evidence type="ECO:0000256" key="1">
    <source>
        <dbReference type="ARBA" id="ARBA00004571"/>
    </source>
</evidence>
<dbReference type="AlphaFoldDB" id="A0A4Z0LW48"/>
<evidence type="ECO:0000313" key="16">
    <source>
        <dbReference type="EMBL" id="TGD71368.1"/>
    </source>
</evidence>
<evidence type="ECO:0000256" key="9">
    <source>
        <dbReference type="ARBA" id="ARBA00023136"/>
    </source>
</evidence>
<dbReference type="Gene3D" id="2.40.170.20">
    <property type="entry name" value="TonB-dependent receptor, beta-barrel domain"/>
    <property type="match status" value="1"/>
</dbReference>
<keyword evidence="7" id="KW-0406">Ion transport</keyword>
<feature type="domain" description="TonB-dependent receptor-like beta-barrel" evidence="14">
    <location>
        <begin position="309"/>
        <end position="759"/>
    </location>
</feature>
<dbReference type="Proteomes" id="UP000298050">
    <property type="component" value="Unassembled WGS sequence"/>
</dbReference>
<dbReference type="InterPro" id="IPR036942">
    <property type="entry name" value="Beta-barrel_TonB_sf"/>
</dbReference>
<comment type="caution">
    <text evidence="16">The sequence shown here is derived from an EMBL/GenBank/DDBJ whole genome shotgun (WGS) entry which is preliminary data.</text>
</comment>
<evidence type="ECO:0000256" key="13">
    <source>
        <dbReference type="SAM" id="SignalP"/>
    </source>
</evidence>
<dbReference type="EMBL" id="SRLE01000014">
    <property type="protein sequence ID" value="TGD71368.1"/>
    <property type="molecule type" value="Genomic_DNA"/>
</dbReference>
<evidence type="ECO:0000259" key="15">
    <source>
        <dbReference type="Pfam" id="PF07715"/>
    </source>
</evidence>
<dbReference type="PROSITE" id="PS52016">
    <property type="entry name" value="TONB_DEPENDENT_REC_3"/>
    <property type="match status" value="1"/>
</dbReference>
<evidence type="ECO:0000259" key="14">
    <source>
        <dbReference type="Pfam" id="PF00593"/>
    </source>
</evidence>
<keyword evidence="10 11" id="KW-0998">Cell outer membrane</keyword>
<feature type="chain" id="PRO_5021411531" evidence="13">
    <location>
        <begin position="28"/>
        <end position="821"/>
    </location>
</feature>
<keyword evidence="16" id="KW-0675">Receptor</keyword>
<sequence length="821" mass="88299">MLLIRPRRLQSATVLALSLIVAAPVSAQLEEVIVTARKREESIMKIPVVATTLGRERIEQFGLDSVNGISDQVPGLNVGNQVLASGVQVTLRGVGTSTLNPAVDQSVALNVDGMQMTQGYAYRMAMFDMGRVEVLKGPQALFYGKASPAGVISITTADPGDELELLLRGGYEFETEEKMTELVLSGPLTDTLGARLALKYADSDGYFTNTAEPGYDPLPELLGDPALGGRTPDSRDFNANEYWMARATALWEPTDVFSARFKLNYAHDETPNNGGLGQLSSCPDGTDGLFLNFIGGSENCKVDDKTNVISLNPDFYPNVKNGGRPFSDAEQLFTTLEWNYEVAEDLTLTSVTGYYDIDIETMINGTATTQFGPAFAANNDMTREDLTQELRLTSDYDGALNFMLGAFYQDSTTEFLVDLPFNQIIAGAQALDLPTLGRALHTVDGEAWSLFGQVLWNITPELELGAGVRWTDEERTHTVIDSTAAVFGVPPFKVNLAEPEISSDDFSPELSLTYTPTDDLTLFASLKRAFKSGSFDVAGLPGDGEKTSFDDEKVTGGEAGLKARMAGSRVLFNAAAYYYEFSDLQVERSDFDAKTGRFLTHTINAASADVYGIDMDIAWTPEALEGMTLYAAGNWNRAEYADFDNAACSGGQTIAEGCNLNYSPNANGGAGGYIAQDLGGESLLRAPEWAANAGFDYRVPVFGDMLLALGANASYASKYLANPLARDDMWQDAYTKVSASIGLSGRDEAWEVLLIGDNLTDELVCGSLGEADYANAGLFGDIVTGAETAGASGVTELACITDPGRTVWLKLTLRPTAWLGG</sequence>
<comment type="subcellular location">
    <subcellularLocation>
        <location evidence="1 11">Cell outer membrane</location>
        <topology evidence="1 11">Multi-pass membrane protein</topology>
    </subcellularLocation>
</comment>
<evidence type="ECO:0000256" key="12">
    <source>
        <dbReference type="RuleBase" id="RU003357"/>
    </source>
</evidence>
<reference evidence="16 17" key="1">
    <citation type="submission" date="2019-04" db="EMBL/GenBank/DDBJ databases">
        <title>Taxonomy of novel Haliea sp. from mangrove soil of West Coast of India.</title>
        <authorList>
            <person name="Verma A."/>
            <person name="Kumar P."/>
            <person name="Krishnamurthi S."/>
        </authorList>
    </citation>
    <scope>NUCLEOTIDE SEQUENCE [LARGE SCALE GENOMIC DNA]</scope>
    <source>
        <strain evidence="16 17">SAOS-164</strain>
    </source>
</reference>
<dbReference type="GO" id="GO:0009279">
    <property type="term" value="C:cell outer membrane"/>
    <property type="evidence" value="ECO:0007669"/>
    <property type="project" value="UniProtKB-SubCell"/>
</dbReference>
<evidence type="ECO:0000256" key="11">
    <source>
        <dbReference type="PROSITE-ProRule" id="PRU01360"/>
    </source>
</evidence>
<name>A0A4Z0LW48_9GAMM</name>
<dbReference type="Pfam" id="PF00593">
    <property type="entry name" value="TonB_dep_Rec_b-barrel"/>
    <property type="match status" value="1"/>
</dbReference>
<comment type="similarity">
    <text evidence="11 12">Belongs to the TonB-dependent receptor family.</text>
</comment>
<keyword evidence="3 11" id="KW-1134">Transmembrane beta strand</keyword>
<organism evidence="16 17">
    <name type="scientific">Mangrovimicrobium sediminis</name>
    <dbReference type="NCBI Taxonomy" id="2562682"/>
    <lineage>
        <taxon>Bacteria</taxon>
        <taxon>Pseudomonadati</taxon>
        <taxon>Pseudomonadota</taxon>
        <taxon>Gammaproteobacteria</taxon>
        <taxon>Cellvibrionales</taxon>
        <taxon>Halieaceae</taxon>
        <taxon>Mangrovimicrobium</taxon>
    </lineage>
</organism>
<keyword evidence="17" id="KW-1185">Reference proteome</keyword>
<evidence type="ECO:0000256" key="10">
    <source>
        <dbReference type="ARBA" id="ARBA00023237"/>
    </source>
</evidence>
<dbReference type="Gene3D" id="2.170.130.10">
    <property type="entry name" value="TonB-dependent receptor, plug domain"/>
    <property type="match status" value="1"/>
</dbReference>
<dbReference type="SUPFAM" id="SSF56935">
    <property type="entry name" value="Porins"/>
    <property type="match status" value="1"/>
</dbReference>
<evidence type="ECO:0000256" key="7">
    <source>
        <dbReference type="ARBA" id="ARBA00023065"/>
    </source>
</evidence>
<protein>
    <submittedName>
        <fullName evidence="16">TonB-dependent receptor</fullName>
    </submittedName>
</protein>
<keyword evidence="8 12" id="KW-0798">TonB box</keyword>
<keyword evidence="9 11" id="KW-0472">Membrane</keyword>
<dbReference type="GO" id="GO:0006826">
    <property type="term" value="P:iron ion transport"/>
    <property type="evidence" value="ECO:0007669"/>
    <property type="project" value="UniProtKB-KW"/>
</dbReference>